<dbReference type="EMBL" id="QSRJ01000003">
    <property type="protein sequence ID" value="RGL11081.1"/>
    <property type="molecule type" value="Genomic_DNA"/>
</dbReference>
<feature type="region of interest" description="Disordered" evidence="1">
    <location>
        <begin position="231"/>
        <end position="271"/>
    </location>
</feature>
<dbReference type="Pfam" id="PF07083">
    <property type="entry name" value="DUF1351"/>
    <property type="match status" value="1"/>
</dbReference>
<evidence type="ECO:0000313" key="3">
    <source>
        <dbReference type="Proteomes" id="UP000260943"/>
    </source>
</evidence>
<accession>A0A3E4QVG5</accession>
<comment type="caution">
    <text evidence="2">The sequence shown here is derived from an EMBL/GenBank/DDBJ whole genome shotgun (WGS) entry which is preliminary data.</text>
</comment>
<feature type="compositionally biased region" description="Pro residues" evidence="1">
    <location>
        <begin position="234"/>
        <end position="264"/>
    </location>
</feature>
<evidence type="ECO:0000256" key="1">
    <source>
        <dbReference type="SAM" id="MobiDB-lite"/>
    </source>
</evidence>
<organism evidence="2 3">
    <name type="scientific">Collinsella tanakaei</name>
    <dbReference type="NCBI Taxonomy" id="626935"/>
    <lineage>
        <taxon>Bacteria</taxon>
        <taxon>Bacillati</taxon>
        <taxon>Actinomycetota</taxon>
        <taxon>Coriobacteriia</taxon>
        <taxon>Coriobacteriales</taxon>
        <taxon>Coriobacteriaceae</taxon>
        <taxon>Collinsella</taxon>
    </lineage>
</organism>
<proteinExistence type="predicted"/>
<dbReference type="RefSeq" id="WP_117679101.1">
    <property type="nucleotide sequence ID" value="NZ_QSRJ01000003.1"/>
</dbReference>
<sequence length="326" mass="35860">MASEAVEVEAEVVGGDELSVQYKPASIDANFDDLEERVRKMVADYEGAVYDMSKDENVAAAKRDRAYLNGIVKQIDERRKAVKREYTKPLAAFEDRCKRIAGIAGGAADAIKAQLDEAEKRRRDAAYAILKDYYEEVADLLAPVVPYERVHDEKWLNKSFGEVRAKRAVDERVGRLASDWESLKAQRGGMRHYEEAERELFRTLDLGAALAAARAADEEDARIAEMKAAIEPEPATPEPAPGPAPEPEPAPAREPQPAPAPVPQPEQQRIIAPVPGEERKPWVVIIPSATRTDMLALAKLLAQTNVDGVIKQGSLALVAMREASRG</sequence>
<dbReference type="InterPro" id="IPR009785">
    <property type="entry name" value="Prophage_Lj928_Orf309"/>
</dbReference>
<gene>
    <name evidence="2" type="ORF">DXC81_02840</name>
</gene>
<dbReference type="Proteomes" id="UP000260943">
    <property type="component" value="Unassembled WGS sequence"/>
</dbReference>
<reference evidence="2 3" key="1">
    <citation type="submission" date="2018-08" db="EMBL/GenBank/DDBJ databases">
        <title>A genome reference for cultivated species of the human gut microbiota.</title>
        <authorList>
            <person name="Zou Y."/>
            <person name="Xue W."/>
            <person name="Luo G."/>
        </authorList>
    </citation>
    <scope>NUCLEOTIDE SEQUENCE [LARGE SCALE GENOMIC DNA]</scope>
    <source>
        <strain evidence="2 3">TF08-14</strain>
    </source>
</reference>
<protein>
    <submittedName>
        <fullName evidence="2">DUF1351 domain-containing protein</fullName>
    </submittedName>
</protein>
<name>A0A3E4QVG5_9ACTN</name>
<evidence type="ECO:0000313" key="2">
    <source>
        <dbReference type="EMBL" id="RGL11081.1"/>
    </source>
</evidence>
<dbReference type="AlphaFoldDB" id="A0A3E4QVG5"/>